<dbReference type="OrthoDB" id="8922241at2759"/>
<reference evidence="1 2" key="1">
    <citation type="submission" date="2019-08" db="EMBL/GenBank/DDBJ databases">
        <authorList>
            <person name="Alioto T."/>
            <person name="Alioto T."/>
            <person name="Gomez Garrido J."/>
        </authorList>
    </citation>
    <scope>NUCLEOTIDE SEQUENCE [LARGE SCALE GENOMIC DNA]</scope>
</reference>
<protein>
    <submittedName>
        <fullName evidence="1">Uncharacterized protein</fullName>
    </submittedName>
</protein>
<gene>
    <name evidence="1" type="ORF">CINCED_3A023123</name>
</gene>
<evidence type="ECO:0000313" key="1">
    <source>
        <dbReference type="EMBL" id="VVC26836.1"/>
    </source>
</evidence>
<proteinExistence type="predicted"/>
<dbReference type="Proteomes" id="UP000325440">
    <property type="component" value="Unassembled WGS sequence"/>
</dbReference>
<evidence type="ECO:0000313" key="2">
    <source>
        <dbReference type="Proteomes" id="UP000325440"/>
    </source>
</evidence>
<organism evidence="1 2">
    <name type="scientific">Cinara cedri</name>
    <dbReference type="NCBI Taxonomy" id="506608"/>
    <lineage>
        <taxon>Eukaryota</taxon>
        <taxon>Metazoa</taxon>
        <taxon>Ecdysozoa</taxon>
        <taxon>Arthropoda</taxon>
        <taxon>Hexapoda</taxon>
        <taxon>Insecta</taxon>
        <taxon>Pterygota</taxon>
        <taxon>Neoptera</taxon>
        <taxon>Paraneoptera</taxon>
        <taxon>Hemiptera</taxon>
        <taxon>Sternorrhyncha</taxon>
        <taxon>Aphidomorpha</taxon>
        <taxon>Aphidoidea</taxon>
        <taxon>Aphididae</taxon>
        <taxon>Lachninae</taxon>
        <taxon>Cinara</taxon>
    </lineage>
</organism>
<name>A0A5E4M6F9_9HEMI</name>
<accession>A0A5E4M6F9</accession>
<dbReference type="AlphaFoldDB" id="A0A5E4M6F9"/>
<dbReference type="EMBL" id="CABPRJ010000049">
    <property type="protein sequence ID" value="VVC26836.1"/>
    <property type="molecule type" value="Genomic_DNA"/>
</dbReference>
<sequence length="177" mass="20087">MTRHARSHEGIKFQCALRSKMFSRKDNHDIHVKIVHHGGRVGLPVTVPQAGPSNIIPQAGLSNAGPSDKDIWGSDFENNDDDKLLAALDMDFEMEKGRKLKKDDTAARVKKARLALVKTPGFIEIDSSFNRKIVWYYAKNLTNIQNYRQFFLSIKPALIDLLKSLVRNNSIKFNLKL</sequence>
<keyword evidence="2" id="KW-1185">Reference proteome</keyword>